<dbReference type="Gene3D" id="1.20.58.670">
    <property type="entry name" value="Dsl1p vesicle tethering complex, Tip20p subunit, domain D"/>
    <property type="match status" value="1"/>
</dbReference>
<evidence type="ECO:0000313" key="2">
    <source>
        <dbReference type="EMBL" id="KAK4445012.1"/>
    </source>
</evidence>
<dbReference type="PANTHER" id="PTHR13520">
    <property type="entry name" value="RAD50-INTERACTING PROTEIN 1 RINT-1"/>
    <property type="match status" value="1"/>
</dbReference>
<keyword evidence="3" id="KW-1185">Reference proteome</keyword>
<evidence type="ECO:0000256" key="1">
    <source>
        <dbReference type="SAM" id="Coils"/>
    </source>
</evidence>
<dbReference type="GO" id="GO:0060628">
    <property type="term" value="P:regulation of ER to Golgi vesicle-mediated transport"/>
    <property type="evidence" value="ECO:0007669"/>
    <property type="project" value="TreeGrafter"/>
</dbReference>
<organism evidence="2 3">
    <name type="scientific">Podospora aff. communis PSN243</name>
    <dbReference type="NCBI Taxonomy" id="3040156"/>
    <lineage>
        <taxon>Eukaryota</taxon>
        <taxon>Fungi</taxon>
        <taxon>Dikarya</taxon>
        <taxon>Ascomycota</taxon>
        <taxon>Pezizomycotina</taxon>
        <taxon>Sordariomycetes</taxon>
        <taxon>Sordariomycetidae</taxon>
        <taxon>Sordariales</taxon>
        <taxon>Podosporaceae</taxon>
        <taxon>Podospora</taxon>
    </lineage>
</organism>
<dbReference type="InterPro" id="IPR007528">
    <property type="entry name" value="RINT1_Tip20"/>
</dbReference>
<reference evidence="2" key="2">
    <citation type="submission" date="2023-05" db="EMBL/GenBank/DDBJ databases">
        <authorList>
            <consortium name="Lawrence Berkeley National Laboratory"/>
            <person name="Steindorff A."/>
            <person name="Hensen N."/>
            <person name="Bonometti L."/>
            <person name="Westerberg I."/>
            <person name="Brannstrom I.O."/>
            <person name="Guillou S."/>
            <person name="Cros-Aarteil S."/>
            <person name="Calhoun S."/>
            <person name="Haridas S."/>
            <person name="Kuo A."/>
            <person name="Mondo S."/>
            <person name="Pangilinan J."/>
            <person name="Riley R."/>
            <person name="Labutti K."/>
            <person name="Andreopoulos B."/>
            <person name="Lipzen A."/>
            <person name="Chen C."/>
            <person name="Yanf M."/>
            <person name="Daum C."/>
            <person name="Ng V."/>
            <person name="Clum A."/>
            <person name="Ohm R."/>
            <person name="Martin F."/>
            <person name="Silar P."/>
            <person name="Natvig D."/>
            <person name="Lalanne C."/>
            <person name="Gautier V."/>
            <person name="Ament-Velasquez S.L."/>
            <person name="Kruys A."/>
            <person name="Hutchinson M.I."/>
            <person name="Powell A.J."/>
            <person name="Barry K."/>
            <person name="Miller A.N."/>
            <person name="Grigoriev I.V."/>
            <person name="Debuchy R."/>
            <person name="Gladieux P."/>
            <person name="Thoren M.H."/>
            <person name="Johannesson H."/>
        </authorList>
    </citation>
    <scope>NUCLEOTIDE SEQUENCE</scope>
    <source>
        <strain evidence="2">PSN243</strain>
    </source>
</reference>
<keyword evidence="1" id="KW-0175">Coiled coil</keyword>
<dbReference type="Proteomes" id="UP001321760">
    <property type="component" value="Unassembled WGS sequence"/>
</dbReference>
<dbReference type="EMBL" id="MU865970">
    <property type="protein sequence ID" value="KAK4445012.1"/>
    <property type="molecule type" value="Genomic_DNA"/>
</dbReference>
<sequence>MEYDIRVEDYLDDKLQSTGDFEHLDTLLSSVEYQRSQLQLQLDDATRELELARRSAEDRQAALVSQIDEFQALQHSIDVRLQIIASSDAPDEAIRRLKQPMKKLHKVDLAHRYLVLLQDVEKLREQARSHLPQSPKAALEPYTRLKQLSLRLKEPQGAADGAAVHLVSHVESAATTLWDEMKKTMSDELEAVLAKRGWPNVDPDSDVDEEWLKCFGKLVDLQVPEVLYSPSIVALLPVDVMAQIFVKEFRFHFMSDKPTSNPQVIGAHCFPWFLALTEKWEGFLKDNFGPILASKFKDTAVSRKMVYMDPACAFITSMLPVMREKVSATMAEAVDNPVFLSSLISQLMTFDENIRSTFNYDGGDSENGWGGLTSEVLSMHFDTWLQAWKKFALERYQVIMTTPEARTIDYDFAAAGKTKPTYAAVRVTDLLRSVTTEYERIKRFSHKLRFLIDIQLAILDEYHDHLRGTLEAYLSITSTVGRAFGVTKEQLAALEGTGALETLCKVYGSADHVVNTLKDWSNEEFFITLWERLQARAKVSEDQSNLAGGMSYDHVKGRTSATVGTEDDGGVLFDETIAAYSARRKRAEEFLSEALAESQRKAFRAYLQRPQWSTIAEDAPAGDSYQLAVTSELDEPLRILKRDLDFLSRALGTAVFRRVWRAALERLNNMLWSDVLMSHKFTASGAAQFKQDVRAISLLVERHIPDGSSSLGSLRDAIQLLNLPVEATGEALSLVKVTDMVFTDNAEAKKALDQLEIDSLTPANARQILQRRVENAE</sequence>
<feature type="coiled-coil region" evidence="1">
    <location>
        <begin position="28"/>
        <end position="62"/>
    </location>
</feature>
<dbReference type="GO" id="GO:0070939">
    <property type="term" value="C:Dsl1/NZR complex"/>
    <property type="evidence" value="ECO:0007669"/>
    <property type="project" value="InterPro"/>
</dbReference>
<proteinExistence type="predicted"/>
<reference evidence="2" key="1">
    <citation type="journal article" date="2023" name="Mol. Phylogenet. Evol.">
        <title>Genome-scale phylogeny and comparative genomics of the fungal order Sordariales.</title>
        <authorList>
            <person name="Hensen N."/>
            <person name="Bonometti L."/>
            <person name="Westerberg I."/>
            <person name="Brannstrom I.O."/>
            <person name="Guillou S."/>
            <person name="Cros-Aarteil S."/>
            <person name="Calhoun S."/>
            <person name="Haridas S."/>
            <person name="Kuo A."/>
            <person name="Mondo S."/>
            <person name="Pangilinan J."/>
            <person name="Riley R."/>
            <person name="LaButti K."/>
            <person name="Andreopoulos B."/>
            <person name="Lipzen A."/>
            <person name="Chen C."/>
            <person name="Yan M."/>
            <person name="Daum C."/>
            <person name="Ng V."/>
            <person name="Clum A."/>
            <person name="Steindorff A."/>
            <person name="Ohm R.A."/>
            <person name="Martin F."/>
            <person name="Silar P."/>
            <person name="Natvig D.O."/>
            <person name="Lalanne C."/>
            <person name="Gautier V."/>
            <person name="Ament-Velasquez S.L."/>
            <person name="Kruys A."/>
            <person name="Hutchinson M.I."/>
            <person name="Powell A.J."/>
            <person name="Barry K."/>
            <person name="Miller A.N."/>
            <person name="Grigoriev I.V."/>
            <person name="Debuchy R."/>
            <person name="Gladieux P."/>
            <person name="Hiltunen Thoren M."/>
            <person name="Johannesson H."/>
        </authorList>
    </citation>
    <scope>NUCLEOTIDE SEQUENCE</scope>
    <source>
        <strain evidence="2">PSN243</strain>
    </source>
</reference>
<dbReference type="GO" id="GO:0006888">
    <property type="term" value="P:endoplasmic reticulum to Golgi vesicle-mediated transport"/>
    <property type="evidence" value="ECO:0007669"/>
    <property type="project" value="InterPro"/>
</dbReference>
<protein>
    <submittedName>
        <fullName evidence="2">RINT1-like protein</fullName>
    </submittedName>
</protein>
<comment type="caution">
    <text evidence="2">The sequence shown here is derived from an EMBL/GenBank/DDBJ whole genome shotgun (WGS) entry which is preliminary data.</text>
</comment>
<accession>A0AAV9GCY1</accession>
<dbReference type="GO" id="GO:0006890">
    <property type="term" value="P:retrograde vesicle-mediated transport, Golgi to endoplasmic reticulum"/>
    <property type="evidence" value="ECO:0007669"/>
    <property type="project" value="InterPro"/>
</dbReference>
<dbReference type="InterPro" id="IPR042044">
    <property type="entry name" value="EXOC6PINT-1/Sec15/Tip20_C_dom2"/>
</dbReference>
<name>A0AAV9GCY1_9PEZI</name>
<dbReference type="PROSITE" id="PS51386">
    <property type="entry name" value="RINT1_TIP20"/>
    <property type="match status" value="1"/>
</dbReference>
<dbReference type="AlphaFoldDB" id="A0AAV9GCY1"/>
<gene>
    <name evidence="2" type="ORF">QBC34DRAFT_169243</name>
</gene>
<dbReference type="Pfam" id="PF04437">
    <property type="entry name" value="RINT1_TIP1"/>
    <property type="match status" value="1"/>
</dbReference>
<dbReference type="PANTHER" id="PTHR13520:SF0">
    <property type="entry name" value="RAD50-INTERACTING PROTEIN 1"/>
    <property type="match status" value="1"/>
</dbReference>
<evidence type="ECO:0000313" key="3">
    <source>
        <dbReference type="Proteomes" id="UP001321760"/>
    </source>
</evidence>